<evidence type="ECO:0000256" key="1">
    <source>
        <dbReference type="ARBA" id="ARBA00022553"/>
    </source>
</evidence>
<sequence length="242" mass="25820">MTSASLRVFLVERHELTRRGLIEILTDDGIKVVGETATCAVARAMAPRLPFDVALVDVQLKDGDGIDLAAQLREIRPSAAVVMLGSAATPVDVIRAVRNGAAGFLTKDMPTGRLGSTLRAAAAGEAALSREMTAMVVRELQRVNDGRGARAADIRARLTAREWQILRMLAEGRRTADVAADLVISVETVRSHVKAVMRKLGVHTRAAAVGCLEELRDAMEQRDSSESAPAGQLLSALHLSPA</sequence>
<dbReference type="SMART" id="SM00448">
    <property type="entry name" value="REC"/>
    <property type="match status" value="1"/>
</dbReference>
<dbReference type="GO" id="GO:0003677">
    <property type="term" value="F:DNA binding"/>
    <property type="evidence" value="ECO:0007669"/>
    <property type="project" value="UniProtKB-KW"/>
</dbReference>
<dbReference type="Pfam" id="PF00072">
    <property type="entry name" value="Response_reg"/>
    <property type="match status" value="1"/>
</dbReference>
<dbReference type="AlphaFoldDB" id="A0A6J4U7J8"/>
<evidence type="ECO:0000256" key="2">
    <source>
        <dbReference type="ARBA" id="ARBA00023125"/>
    </source>
</evidence>
<dbReference type="SMART" id="SM00421">
    <property type="entry name" value="HTH_LUXR"/>
    <property type="match status" value="1"/>
</dbReference>
<dbReference type="PRINTS" id="PR00038">
    <property type="entry name" value="HTHLUXR"/>
</dbReference>
<feature type="modified residue" description="4-aspartylphosphate" evidence="3">
    <location>
        <position position="57"/>
    </location>
</feature>
<dbReference type="InterPro" id="IPR001789">
    <property type="entry name" value="Sig_transdc_resp-reg_receiver"/>
</dbReference>
<dbReference type="PROSITE" id="PS50043">
    <property type="entry name" value="HTH_LUXR_2"/>
    <property type="match status" value="1"/>
</dbReference>
<dbReference type="PANTHER" id="PTHR43214">
    <property type="entry name" value="TWO-COMPONENT RESPONSE REGULATOR"/>
    <property type="match status" value="1"/>
</dbReference>
<evidence type="ECO:0000259" key="5">
    <source>
        <dbReference type="PROSITE" id="PS50043"/>
    </source>
</evidence>
<dbReference type="InterPro" id="IPR039420">
    <property type="entry name" value="WalR-like"/>
</dbReference>
<accession>A0A6J4U7J8</accession>
<dbReference type="InterPro" id="IPR058245">
    <property type="entry name" value="NreC/VraR/RcsB-like_REC"/>
</dbReference>
<name>A0A6J4U7J8_9ACTN</name>
<dbReference type="Pfam" id="PF00196">
    <property type="entry name" value="GerE"/>
    <property type="match status" value="1"/>
</dbReference>
<dbReference type="SUPFAM" id="SSF46894">
    <property type="entry name" value="C-terminal effector domain of the bipartite response regulators"/>
    <property type="match status" value="1"/>
</dbReference>
<keyword evidence="2" id="KW-0238">DNA-binding</keyword>
<dbReference type="GO" id="GO:0006355">
    <property type="term" value="P:regulation of DNA-templated transcription"/>
    <property type="evidence" value="ECO:0007669"/>
    <property type="project" value="InterPro"/>
</dbReference>
<keyword evidence="1 3" id="KW-0597">Phosphoprotein</keyword>
<dbReference type="CDD" id="cd06170">
    <property type="entry name" value="LuxR_C_like"/>
    <property type="match status" value="1"/>
</dbReference>
<dbReference type="CDD" id="cd17535">
    <property type="entry name" value="REC_NarL-like"/>
    <property type="match status" value="1"/>
</dbReference>
<dbReference type="Gene3D" id="3.40.50.2300">
    <property type="match status" value="1"/>
</dbReference>
<dbReference type="InterPro" id="IPR000792">
    <property type="entry name" value="Tscrpt_reg_LuxR_C"/>
</dbReference>
<dbReference type="SUPFAM" id="SSF52172">
    <property type="entry name" value="CheY-like"/>
    <property type="match status" value="1"/>
</dbReference>
<feature type="domain" description="Response regulatory" evidence="6">
    <location>
        <begin position="7"/>
        <end position="122"/>
    </location>
</feature>
<dbReference type="EMBL" id="CADCWC010000282">
    <property type="protein sequence ID" value="CAA9541097.1"/>
    <property type="molecule type" value="Genomic_DNA"/>
</dbReference>
<feature type="region of interest" description="Disordered" evidence="4">
    <location>
        <begin position="220"/>
        <end position="242"/>
    </location>
</feature>
<protein>
    <recommendedName>
        <fullName evidence="8">Two-component transcriptional response regulator, LuxR family</fullName>
    </recommendedName>
</protein>
<feature type="domain" description="HTH luxR-type" evidence="5">
    <location>
        <begin position="151"/>
        <end position="216"/>
    </location>
</feature>
<evidence type="ECO:0000313" key="7">
    <source>
        <dbReference type="EMBL" id="CAA9541097.1"/>
    </source>
</evidence>
<dbReference type="PANTHER" id="PTHR43214:SF42">
    <property type="entry name" value="TRANSCRIPTIONAL REGULATORY PROTEIN DESR"/>
    <property type="match status" value="1"/>
</dbReference>
<reference evidence="7" key="1">
    <citation type="submission" date="2020-02" db="EMBL/GenBank/DDBJ databases">
        <authorList>
            <person name="Meier V. D."/>
        </authorList>
    </citation>
    <scope>NUCLEOTIDE SEQUENCE</scope>
    <source>
        <strain evidence="7">AVDCRST_MAG79</strain>
    </source>
</reference>
<dbReference type="PROSITE" id="PS00622">
    <property type="entry name" value="HTH_LUXR_1"/>
    <property type="match status" value="1"/>
</dbReference>
<organism evidence="7">
    <name type="scientific">uncultured Thermoleophilia bacterium</name>
    <dbReference type="NCBI Taxonomy" id="1497501"/>
    <lineage>
        <taxon>Bacteria</taxon>
        <taxon>Bacillati</taxon>
        <taxon>Actinomycetota</taxon>
        <taxon>Thermoleophilia</taxon>
        <taxon>environmental samples</taxon>
    </lineage>
</organism>
<evidence type="ECO:0000259" key="6">
    <source>
        <dbReference type="PROSITE" id="PS50110"/>
    </source>
</evidence>
<dbReference type="InterPro" id="IPR016032">
    <property type="entry name" value="Sig_transdc_resp-reg_C-effctor"/>
</dbReference>
<gene>
    <name evidence="7" type="ORF">AVDCRST_MAG79-1870</name>
</gene>
<dbReference type="PROSITE" id="PS50110">
    <property type="entry name" value="RESPONSE_REGULATORY"/>
    <property type="match status" value="1"/>
</dbReference>
<evidence type="ECO:0000256" key="4">
    <source>
        <dbReference type="SAM" id="MobiDB-lite"/>
    </source>
</evidence>
<dbReference type="GO" id="GO:0000160">
    <property type="term" value="P:phosphorelay signal transduction system"/>
    <property type="evidence" value="ECO:0007669"/>
    <property type="project" value="InterPro"/>
</dbReference>
<proteinExistence type="predicted"/>
<evidence type="ECO:0000256" key="3">
    <source>
        <dbReference type="PROSITE-ProRule" id="PRU00169"/>
    </source>
</evidence>
<dbReference type="InterPro" id="IPR011006">
    <property type="entry name" value="CheY-like_superfamily"/>
</dbReference>
<evidence type="ECO:0008006" key="8">
    <source>
        <dbReference type="Google" id="ProtNLM"/>
    </source>
</evidence>